<dbReference type="VEuPathDB" id="VectorBase:MDOMA2_008417"/>
<accession>A0A1I8NI63</accession>
<organism evidence="2">
    <name type="scientific">Musca domestica</name>
    <name type="common">House fly</name>
    <dbReference type="NCBI Taxonomy" id="7370"/>
    <lineage>
        <taxon>Eukaryota</taxon>
        <taxon>Metazoa</taxon>
        <taxon>Ecdysozoa</taxon>
        <taxon>Arthropoda</taxon>
        <taxon>Hexapoda</taxon>
        <taxon>Insecta</taxon>
        <taxon>Pterygota</taxon>
        <taxon>Neoptera</taxon>
        <taxon>Endopterygota</taxon>
        <taxon>Diptera</taxon>
        <taxon>Brachycera</taxon>
        <taxon>Muscomorpha</taxon>
        <taxon>Muscoidea</taxon>
        <taxon>Muscidae</taxon>
        <taxon>Musca</taxon>
    </lineage>
</organism>
<dbReference type="VEuPathDB" id="VectorBase:MDOA015385"/>
<dbReference type="InterPro" id="IPR036846">
    <property type="entry name" value="GM2-AP_sf"/>
</dbReference>
<gene>
    <name evidence="2" type="primary">101892576</name>
</gene>
<dbReference type="SMART" id="SM00697">
    <property type="entry name" value="DM8"/>
    <property type="match status" value="1"/>
</dbReference>
<dbReference type="EnsemblMetazoa" id="MDOA015385-RA">
    <property type="protein sequence ID" value="MDOA015385-PA"/>
    <property type="gene ID" value="MDOA015385"/>
</dbReference>
<dbReference type="InterPro" id="IPR010512">
    <property type="entry name" value="DUF1091"/>
</dbReference>
<evidence type="ECO:0000256" key="1">
    <source>
        <dbReference type="ARBA" id="ARBA00022729"/>
    </source>
</evidence>
<dbReference type="PANTHER" id="PTHR20898:SF0">
    <property type="entry name" value="DAEDALUS ON 3-RELATED"/>
    <property type="match status" value="1"/>
</dbReference>
<proteinExistence type="predicted"/>
<evidence type="ECO:0000313" key="2">
    <source>
        <dbReference type="EnsemblMetazoa" id="MDOA015385-PA"/>
    </source>
</evidence>
<dbReference type="AlphaFoldDB" id="A0A1I8NI63"/>
<reference evidence="2" key="1">
    <citation type="submission" date="2020-05" db="UniProtKB">
        <authorList>
            <consortium name="EnsemblMetazoa"/>
        </authorList>
    </citation>
    <scope>IDENTIFICATION</scope>
    <source>
        <strain evidence="2">Aabys</strain>
    </source>
</reference>
<protein>
    <submittedName>
        <fullName evidence="2">Uncharacterized protein</fullName>
    </submittedName>
</protein>
<dbReference type="Pfam" id="PF06477">
    <property type="entry name" value="DUF1091"/>
    <property type="match status" value="1"/>
</dbReference>
<sequence length="154" mass="17917">MNYTQCEVSFNKKYIANSSAWVEAGLLNMDINVEQVLTYGIRGIMSIQIKIGNSKNFQRLFTYEYDMCKLLNEVSKVGIINLWYRNFLKKGNFMENCPIAKGHYYARNISLDPSTIPVFLRAGEYQINSLNYYGKKKTKSFESIIRFVIGIKIY</sequence>
<name>A0A1I8NI63_MUSDO</name>
<keyword evidence="1" id="KW-0732">Signal</keyword>
<dbReference type="Gene3D" id="2.70.220.10">
    <property type="entry name" value="Ganglioside GM2 activator"/>
    <property type="match status" value="1"/>
</dbReference>
<dbReference type="PANTHER" id="PTHR20898">
    <property type="entry name" value="DAEDALUS ON 3-RELATED-RELATED"/>
    <property type="match status" value="1"/>
</dbReference>